<dbReference type="GO" id="GO:0003755">
    <property type="term" value="F:peptidyl-prolyl cis-trans isomerase activity"/>
    <property type="evidence" value="ECO:0007669"/>
    <property type="project" value="UniProtKB-KW"/>
</dbReference>
<dbReference type="EMBL" id="BDSP01000223">
    <property type="protein sequence ID" value="GAX25263.1"/>
    <property type="molecule type" value="Genomic_DNA"/>
</dbReference>
<dbReference type="PANTHER" id="PTHR11071">
    <property type="entry name" value="PEPTIDYL-PROLYL CIS-TRANS ISOMERASE"/>
    <property type="match status" value="1"/>
</dbReference>
<organism evidence="7 8">
    <name type="scientific">Fistulifera solaris</name>
    <name type="common">Oleaginous diatom</name>
    <dbReference type="NCBI Taxonomy" id="1519565"/>
    <lineage>
        <taxon>Eukaryota</taxon>
        <taxon>Sar</taxon>
        <taxon>Stramenopiles</taxon>
        <taxon>Ochrophyta</taxon>
        <taxon>Bacillariophyta</taxon>
        <taxon>Bacillariophyceae</taxon>
        <taxon>Bacillariophycidae</taxon>
        <taxon>Naviculales</taxon>
        <taxon>Naviculaceae</taxon>
        <taxon>Fistulifera</taxon>
    </lineage>
</organism>
<evidence type="ECO:0000256" key="4">
    <source>
        <dbReference type="ARBA" id="ARBA00023235"/>
    </source>
</evidence>
<keyword evidence="3" id="KW-0697">Rotamase</keyword>
<dbReference type="PRINTS" id="PR00153">
    <property type="entry name" value="CSAPPISMRASE"/>
</dbReference>
<dbReference type="AlphaFoldDB" id="A0A1Z5KG44"/>
<comment type="catalytic activity">
    <reaction evidence="1">
        <text>[protein]-peptidylproline (omega=180) = [protein]-peptidylproline (omega=0)</text>
        <dbReference type="Rhea" id="RHEA:16237"/>
        <dbReference type="Rhea" id="RHEA-COMP:10747"/>
        <dbReference type="Rhea" id="RHEA-COMP:10748"/>
        <dbReference type="ChEBI" id="CHEBI:83833"/>
        <dbReference type="ChEBI" id="CHEBI:83834"/>
        <dbReference type="EC" id="5.2.1.8"/>
    </reaction>
</comment>
<evidence type="ECO:0000259" key="6">
    <source>
        <dbReference type="PROSITE" id="PS50072"/>
    </source>
</evidence>
<keyword evidence="4" id="KW-0413">Isomerase</keyword>
<sequence>MMNNKLNGKHVDRASPELNTGVPTTSVNSSRKTPVSEHDTRTSPRSAESSPTRGSLEWLKAKRDWWKESQQSKLVEYPASEWSEILKAQKALDLLCAIQEGKADASGITQAINSSGKDQGNQINSFPETTTRDNQFRNRLVAFYEKYNPSKLSAVDETLQKYRGKEDEMFMKLEAKYAKDPYLPAIGTGPQCFMEFSTGGRVTFELFQDKVPFAAENFRSLCTGETGASYRNCVVHRIVPNFCIQAGDYTKGDGTGGRSIYPKAALAYPKTDMWGNFEDETPFLRHDAPGLLSMANNGPNRNSSQFFITLRPLPHLNGKHVVFGRVTHGMDVVETLSRLETNSKTQRPIELLRITKCGEIRAEATVSPKQGIEKPSNDTVPTSVSTACDIDAPPFSLSRPNSNGSFVKSVLPFDSATSFKSNQEDMSIMGSTASTKFEQRQKDDLVSSNSDLNLCMQISSCLHQLEHTDNGGNNILRKSGESCLQSSVDLPRKDHKEKIIQGFSVNSFIDELLLKHRARRTIATFLVEDPLGLSFMMNAKGKEKALLQTIPQLHDGAITLRSVLSVRRRSTKAEKPIAGVLDCSHSTNTYQLKCDPLFVALSIHTLYD</sequence>
<dbReference type="GO" id="GO:0016018">
    <property type="term" value="F:cyclosporin A binding"/>
    <property type="evidence" value="ECO:0007669"/>
    <property type="project" value="TreeGrafter"/>
</dbReference>
<evidence type="ECO:0000256" key="1">
    <source>
        <dbReference type="ARBA" id="ARBA00000971"/>
    </source>
</evidence>
<feature type="compositionally biased region" description="Polar residues" evidence="5">
    <location>
        <begin position="43"/>
        <end position="53"/>
    </location>
</feature>
<protein>
    <recommendedName>
        <fullName evidence="2">peptidylprolyl isomerase</fullName>
        <ecNumber evidence="2">5.2.1.8</ecNumber>
    </recommendedName>
</protein>
<gene>
    <name evidence="7" type="ORF">FisN_5Lh345</name>
</gene>
<evidence type="ECO:0000256" key="3">
    <source>
        <dbReference type="ARBA" id="ARBA00023110"/>
    </source>
</evidence>
<feature type="domain" description="PPIase cyclophilin-type" evidence="6">
    <location>
        <begin position="200"/>
        <end position="359"/>
    </location>
</feature>
<dbReference type="PROSITE" id="PS50072">
    <property type="entry name" value="CSA_PPIASE_2"/>
    <property type="match status" value="1"/>
</dbReference>
<proteinExistence type="predicted"/>
<dbReference type="InterPro" id="IPR002130">
    <property type="entry name" value="Cyclophilin-type_PPIase_dom"/>
</dbReference>
<dbReference type="Gene3D" id="2.40.100.10">
    <property type="entry name" value="Cyclophilin-like"/>
    <property type="match status" value="1"/>
</dbReference>
<dbReference type="SUPFAM" id="SSF50891">
    <property type="entry name" value="Cyclophilin-like"/>
    <property type="match status" value="1"/>
</dbReference>
<keyword evidence="8" id="KW-1185">Reference proteome</keyword>
<dbReference type="Proteomes" id="UP000198406">
    <property type="component" value="Unassembled WGS sequence"/>
</dbReference>
<dbReference type="EC" id="5.2.1.8" evidence="2"/>
<dbReference type="FunFam" id="2.40.100.10:FF:000025">
    <property type="entry name" value="Peptidyl-prolyl cis-trans isomerase CYP19-2"/>
    <property type="match status" value="1"/>
</dbReference>
<evidence type="ECO:0000256" key="2">
    <source>
        <dbReference type="ARBA" id="ARBA00013194"/>
    </source>
</evidence>
<name>A0A1Z5KG44_FISSO</name>
<dbReference type="Pfam" id="PF00160">
    <property type="entry name" value="Pro_isomerase"/>
    <property type="match status" value="1"/>
</dbReference>
<accession>A0A1Z5KG44</accession>
<comment type="caution">
    <text evidence="7">The sequence shown here is derived from an EMBL/GenBank/DDBJ whole genome shotgun (WGS) entry which is preliminary data.</text>
</comment>
<dbReference type="GO" id="GO:0006457">
    <property type="term" value="P:protein folding"/>
    <property type="evidence" value="ECO:0007669"/>
    <property type="project" value="TreeGrafter"/>
</dbReference>
<evidence type="ECO:0000256" key="5">
    <source>
        <dbReference type="SAM" id="MobiDB-lite"/>
    </source>
</evidence>
<feature type="region of interest" description="Disordered" evidence="5">
    <location>
        <begin position="1"/>
        <end position="54"/>
    </location>
</feature>
<evidence type="ECO:0000313" key="7">
    <source>
        <dbReference type="EMBL" id="GAX25263.1"/>
    </source>
</evidence>
<feature type="compositionally biased region" description="Polar residues" evidence="5">
    <location>
        <begin position="17"/>
        <end position="33"/>
    </location>
</feature>
<dbReference type="GO" id="GO:0005737">
    <property type="term" value="C:cytoplasm"/>
    <property type="evidence" value="ECO:0007669"/>
    <property type="project" value="TreeGrafter"/>
</dbReference>
<dbReference type="InterPro" id="IPR029000">
    <property type="entry name" value="Cyclophilin-like_dom_sf"/>
</dbReference>
<dbReference type="InParanoid" id="A0A1Z5KG44"/>
<evidence type="ECO:0000313" key="8">
    <source>
        <dbReference type="Proteomes" id="UP000198406"/>
    </source>
</evidence>
<reference evidence="7 8" key="1">
    <citation type="journal article" date="2015" name="Plant Cell">
        <title>Oil accumulation by the oleaginous diatom Fistulifera solaris as revealed by the genome and transcriptome.</title>
        <authorList>
            <person name="Tanaka T."/>
            <person name="Maeda Y."/>
            <person name="Veluchamy A."/>
            <person name="Tanaka M."/>
            <person name="Abida H."/>
            <person name="Marechal E."/>
            <person name="Bowler C."/>
            <person name="Muto M."/>
            <person name="Sunaga Y."/>
            <person name="Tanaka M."/>
            <person name="Yoshino T."/>
            <person name="Taniguchi T."/>
            <person name="Fukuda Y."/>
            <person name="Nemoto M."/>
            <person name="Matsumoto M."/>
            <person name="Wong P.S."/>
            <person name="Aburatani S."/>
            <person name="Fujibuchi W."/>
        </authorList>
    </citation>
    <scope>NUCLEOTIDE SEQUENCE [LARGE SCALE GENOMIC DNA]</scope>
    <source>
        <strain evidence="7 8">JPCC DA0580</strain>
    </source>
</reference>
<dbReference type="PANTHER" id="PTHR11071:SF561">
    <property type="entry name" value="PEPTIDYL-PROLYL CIS-TRANS ISOMERASE D-RELATED"/>
    <property type="match status" value="1"/>
</dbReference>
<dbReference type="OrthoDB" id="72180at2759"/>